<dbReference type="RefSeq" id="WP_013037040.1">
    <property type="nucleotide sequence ID" value="NC_014002.1"/>
</dbReference>
<dbReference type="GeneID" id="8982719"/>
<feature type="compositionally biased region" description="Polar residues" evidence="2">
    <location>
        <begin position="55"/>
        <end position="71"/>
    </location>
</feature>
<keyword evidence="4" id="KW-1185">Reference proteome</keyword>
<dbReference type="Proteomes" id="UP000001059">
    <property type="component" value="Chromosome"/>
</dbReference>
<dbReference type="OrthoDB" id="137788at2157"/>
<proteinExistence type="predicted"/>
<dbReference type="AlphaFoldDB" id="D5EA96"/>
<feature type="coiled-coil region" evidence="1">
    <location>
        <begin position="152"/>
        <end position="182"/>
    </location>
</feature>
<dbReference type="HOGENOM" id="CLU_469804_0_0_2"/>
<gene>
    <name evidence="3" type="ordered locus">Mmah_0571</name>
</gene>
<organism evidence="3 4">
    <name type="scientific">Methanohalophilus mahii (strain ATCC 35705 / DSM 5219 / SLP)</name>
    <dbReference type="NCBI Taxonomy" id="547558"/>
    <lineage>
        <taxon>Archaea</taxon>
        <taxon>Methanobacteriati</taxon>
        <taxon>Methanobacteriota</taxon>
        <taxon>Stenosarchaea group</taxon>
        <taxon>Methanomicrobia</taxon>
        <taxon>Methanosarcinales</taxon>
        <taxon>Methanosarcinaceae</taxon>
        <taxon>Methanohalophilus</taxon>
    </lineage>
</organism>
<accession>D5EA96</accession>
<reference evidence="3 4" key="1">
    <citation type="submission" date="2010-03" db="EMBL/GenBank/DDBJ databases">
        <title>The complete genome of Methanohalophilus mahii DSM 5219.</title>
        <authorList>
            <consortium name="US DOE Joint Genome Institute (JGI-PGF)"/>
            <person name="Lucas S."/>
            <person name="Copeland A."/>
            <person name="Lapidus A."/>
            <person name="Glavina del Rio T."/>
            <person name="Dalin E."/>
            <person name="Tice H."/>
            <person name="Bruce D."/>
            <person name="Goodwin L."/>
            <person name="Pitluck S."/>
            <person name="Kyrpides N."/>
            <person name="Mavromatis K."/>
            <person name="Ivanova N."/>
            <person name="Lykidis A."/>
            <person name="Saunders E."/>
            <person name="Brettin T."/>
            <person name="Detter J.C."/>
            <person name="Han C."/>
            <person name="Land M."/>
            <person name="Hauser L."/>
            <person name="Markowitz V."/>
            <person name="Cheng J.-F."/>
            <person name="Hugenholtz P."/>
            <person name="Woyke T."/>
            <person name="Wu D."/>
            <person name="Spring S."/>
            <person name="Schneider S."/>
            <person name="Schroeder M."/>
            <person name="Klenk H.-P."/>
            <person name="Eisen J.A."/>
        </authorList>
    </citation>
    <scope>NUCLEOTIDE SEQUENCE [LARGE SCALE GENOMIC DNA]</scope>
    <source>
        <strain evidence="4">ATCC 35705 / DSM 5219 / SLP</strain>
    </source>
</reference>
<evidence type="ECO:0000256" key="1">
    <source>
        <dbReference type="SAM" id="Coils"/>
    </source>
</evidence>
<keyword evidence="1" id="KW-0175">Coiled coil</keyword>
<dbReference type="EMBL" id="CP001994">
    <property type="protein sequence ID" value="ADE36097.1"/>
    <property type="molecule type" value="Genomic_DNA"/>
</dbReference>
<protein>
    <submittedName>
        <fullName evidence="3">Uncharacterized protein</fullName>
    </submittedName>
</protein>
<sequence length="580" mass="64950" precursor="true">MNFRKILTFIMVIAMCASMFTSVAVAKPDDGRNMDRANMSPNNTSVPDEPGRNMEMNTDRGNMNPGNTPNPEASARDKALDQRERMKNNYENSRNKLLNVKDRVQKGQIAANSEEVYNVSSEYLNDTINYMVTRLSDTKEDFEDKGVPEDSIDRIDGYIVQLEDQQEKLENAKDRKELAEIARDVRKIWQNASKDLYKFRSLSVLNGVENYLDKADSISERLESEIENLNESGVDTTEAEQMLDQYNSLVEDASEFRELALDDEQGSSESLAYMQQSVNATRQANDVLRDILEFLKDHRQGFADLSEDTNVSAQGNGTAVLSGIFNVSLSATDAKLVVKDLAGDATIEIDGEYERITPEESMGRGTPAAVYLDFTGDAHINGSRLTMMVSGENISIDAEGQGSTVFSGEGTYSTDSETMDWAGTYSAEDEDSVDGEEIEIEVEIEGQQSEVKIKINETEDEFTLNTTDMNEIMAEIGNRTSLTDEQIEQYMEIDDGEDFVDGEEIEIEVEIEDQQSEVKIKFNETEDEFTLNTTAMNEIIAEIGNRTSLTDEQIEQFMEIDDGEDSVNSTMNDNDEAGEE</sequence>
<name>D5EA96_METMS</name>
<feature type="region of interest" description="Disordered" evidence="2">
    <location>
        <begin position="559"/>
        <end position="580"/>
    </location>
</feature>
<dbReference type="STRING" id="547558.Mmah_0571"/>
<evidence type="ECO:0000313" key="3">
    <source>
        <dbReference type="EMBL" id="ADE36097.1"/>
    </source>
</evidence>
<evidence type="ECO:0000256" key="2">
    <source>
        <dbReference type="SAM" id="MobiDB-lite"/>
    </source>
</evidence>
<feature type="region of interest" description="Disordered" evidence="2">
    <location>
        <begin position="31"/>
        <end position="80"/>
    </location>
</feature>
<dbReference type="KEGG" id="mmh:Mmah_0571"/>
<evidence type="ECO:0000313" key="4">
    <source>
        <dbReference type="Proteomes" id="UP000001059"/>
    </source>
</evidence>